<dbReference type="GO" id="GO:0007165">
    <property type="term" value="P:signal transduction"/>
    <property type="evidence" value="ECO:0007669"/>
    <property type="project" value="UniProtKB-KW"/>
</dbReference>
<keyword evidence="9" id="KW-0807">Transducer</keyword>
<proteinExistence type="predicted"/>
<dbReference type="VEuPathDB" id="VectorBase:ASTEI20_032062"/>
<accession>A0A182YBN7</accession>
<keyword evidence="3" id="KW-0716">Sensory transduction</keyword>
<dbReference type="GO" id="GO:0004984">
    <property type="term" value="F:olfactory receptor activity"/>
    <property type="evidence" value="ECO:0007669"/>
    <property type="project" value="InterPro"/>
</dbReference>
<dbReference type="VEuPathDB" id="VectorBase:ASTE008477"/>
<evidence type="ECO:0000256" key="6">
    <source>
        <dbReference type="ARBA" id="ARBA00022989"/>
    </source>
</evidence>
<evidence type="ECO:0000313" key="10">
    <source>
        <dbReference type="EnsemblMetazoa" id="ASTEI05873-PA"/>
    </source>
</evidence>
<dbReference type="GO" id="GO:0005886">
    <property type="term" value="C:plasma membrane"/>
    <property type="evidence" value="ECO:0007669"/>
    <property type="project" value="UniProtKB-SubCell"/>
</dbReference>
<keyword evidence="7" id="KW-0472">Membrane</keyword>
<dbReference type="Proteomes" id="UP000076408">
    <property type="component" value="Unassembled WGS sequence"/>
</dbReference>
<reference evidence="10" key="2">
    <citation type="submission" date="2020-05" db="UniProtKB">
        <authorList>
            <consortium name="EnsemblMetazoa"/>
        </authorList>
    </citation>
    <scope>IDENTIFICATION</scope>
    <source>
        <strain evidence="10">Indian</strain>
    </source>
</reference>
<evidence type="ECO:0008006" key="12">
    <source>
        <dbReference type="Google" id="ProtNLM"/>
    </source>
</evidence>
<keyword evidence="2" id="KW-1003">Cell membrane</keyword>
<evidence type="ECO:0000256" key="8">
    <source>
        <dbReference type="ARBA" id="ARBA00023170"/>
    </source>
</evidence>
<keyword evidence="6" id="KW-1133">Transmembrane helix</keyword>
<name>A0A182YBN7_ANOST</name>
<evidence type="ECO:0000256" key="5">
    <source>
        <dbReference type="ARBA" id="ARBA00022725"/>
    </source>
</evidence>
<evidence type="ECO:0000256" key="9">
    <source>
        <dbReference type="ARBA" id="ARBA00023224"/>
    </source>
</evidence>
<dbReference type="OMA" id="HAFQRND"/>
<dbReference type="PANTHER" id="PTHR21137">
    <property type="entry name" value="ODORANT RECEPTOR"/>
    <property type="match status" value="1"/>
</dbReference>
<comment type="subcellular location">
    <subcellularLocation>
        <location evidence="1">Cell membrane</location>
        <topology evidence="1">Multi-pass membrane protein</topology>
    </subcellularLocation>
</comment>
<evidence type="ECO:0000256" key="1">
    <source>
        <dbReference type="ARBA" id="ARBA00004651"/>
    </source>
</evidence>
<evidence type="ECO:0000256" key="2">
    <source>
        <dbReference type="ARBA" id="ARBA00022475"/>
    </source>
</evidence>
<organism evidence="10 11">
    <name type="scientific">Anopheles stephensi</name>
    <name type="common">Indo-Pakistan malaria mosquito</name>
    <dbReference type="NCBI Taxonomy" id="30069"/>
    <lineage>
        <taxon>Eukaryota</taxon>
        <taxon>Metazoa</taxon>
        <taxon>Ecdysozoa</taxon>
        <taxon>Arthropoda</taxon>
        <taxon>Hexapoda</taxon>
        <taxon>Insecta</taxon>
        <taxon>Pterygota</taxon>
        <taxon>Neoptera</taxon>
        <taxon>Endopterygota</taxon>
        <taxon>Diptera</taxon>
        <taxon>Nematocera</taxon>
        <taxon>Culicoidea</taxon>
        <taxon>Culicidae</taxon>
        <taxon>Anophelinae</taxon>
        <taxon>Anopheles</taxon>
    </lineage>
</organism>
<keyword evidence="4" id="KW-0812">Transmembrane</keyword>
<dbReference type="EnsemblMetazoa" id="ASTEI05873-RA">
    <property type="protein sequence ID" value="ASTEI05873-PA"/>
    <property type="gene ID" value="ASTEI05873"/>
</dbReference>
<dbReference type="AlphaFoldDB" id="A0A182YBN7"/>
<evidence type="ECO:0000256" key="7">
    <source>
        <dbReference type="ARBA" id="ARBA00023136"/>
    </source>
</evidence>
<protein>
    <recommendedName>
        <fullName evidence="12">Odorant receptor</fullName>
    </recommendedName>
</protein>
<dbReference type="STRING" id="30069.A0A182YBN7"/>
<keyword evidence="5" id="KW-0552">Olfaction</keyword>
<evidence type="ECO:0000313" key="11">
    <source>
        <dbReference type="Proteomes" id="UP000076408"/>
    </source>
</evidence>
<dbReference type="VEuPathDB" id="VectorBase:ASTEI05873"/>
<dbReference type="GO" id="GO:0005549">
    <property type="term" value="F:odorant binding"/>
    <property type="evidence" value="ECO:0007669"/>
    <property type="project" value="InterPro"/>
</dbReference>
<reference evidence="11" key="1">
    <citation type="journal article" date="2014" name="Genome Biol.">
        <title>Genome analysis of a major urban malaria vector mosquito, Anopheles stephensi.</title>
        <authorList>
            <person name="Jiang X."/>
            <person name="Peery A."/>
            <person name="Hall A.B."/>
            <person name="Sharma A."/>
            <person name="Chen X.G."/>
            <person name="Waterhouse R.M."/>
            <person name="Komissarov A."/>
            <person name="Riehle M.M."/>
            <person name="Shouche Y."/>
            <person name="Sharakhova M.V."/>
            <person name="Lawson D."/>
            <person name="Pakpour N."/>
            <person name="Arensburger P."/>
            <person name="Davidson V.L."/>
            <person name="Eiglmeier K."/>
            <person name="Emrich S."/>
            <person name="George P."/>
            <person name="Kennedy R.C."/>
            <person name="Mane S.P."/>
            <person name="Maslen G."/>
            <person name="Oringanje C."/>
            <person name="Qi Y."/>
            <person name="Settlage R."/>
            <person name="Tojo M."/>
            <person name="Tubio J.M."/>
            <person name="Unger M.F."/>
            <person name="Wang B."/>
            <person name="Vernick K.D."/>
            <person name="Ribeiro J.M."/>
            <person name="James A.A."/>
            <person name="Michel K."/>
            <person name="Riehle M.A."/>
            <person name="Luckhart S."/>
            <person name="Sharakhov I.V."/>
            <person name="Tu Z."/>
        </authorList>
    </citation>
    <scope>NUCLEOTIDE SEQUENCE [LARGE SCALE GENOMIC DNA]</scope>
    <source>
        <strain evidence="11">Indian</strain>
    </source>
</reference>
<dbReference type="PANTHER" id="PTHR21137:SF35">
    <property type="entry name" value="ODORANT RECEPTOR 19A-RELATED"/>
    <property type="match status" value="1"/>
</dbReference>
<keyword evidence="11" id="KW-1185">Reference proteome</keyword>
<sequence length="446" mass="52678">MAKRAMVPERIPGKPLVRKYWDKFFTFTSTVDYFNLLNTFGTVFALHYHSPNTRWTWKKLLWMVYRTFYLLSYLSYCYKTYWTFSNWEYSTASANVLGALGLCSGALLRLVLVELNYPTIRKLQAFLNDRTYLNEDQWAQDQRSQLYRHNNRFLVVLISAITVESLCFLARLLLTRPEFMFQYNGRVLGGPAVQIVYGMVTACWGIIYVLSFIGFYMLLAVFRLEMELLARSFQQLEETLLPDQERMDTMDQDQTERAYWNKLQAELTIRIKRHVELLEYCVPSAACDFLPNELHTSLYRNLRIFRSIVAPFAFLQYYCTFGLIADSFFVVSFEGFTGYSMAYVLFASFLILESLLLCRGVEDLNDLNRQIGTILYNFDWPRLLRFSVRYRHEYRSVRRTILLVILQSQQSLRFSYGAHGEISMHSFAELMQKSYSMLTFMLQLQN</sequence>
<evidence type="ECO:0000256" key="4">
    <source>
        <dbReference type="ARBA" id="ARBA00022692"/>
    </source>
</evidence>
<dbReference type="InterPro" id="IPR004117">
    <property type="entry name" value="7tm6_olfct_rcpt"/>
</dbReference>
<keyword evidence="8" id="KW-0675">Receptor</keyword>
<evidence type="ECO:0000256" key="3">
    <source>
        <dbReference type="ARBA" id="ARBA00022606"/>
    </source>
</evidence>
<dbReference type="Pfam" id="PF02949">
    <property type="entry name" value="7tm_6"/>
    <property type="match status" value="1"/>
</dbReference>